<sequence>MPQVPDDHLALYLDQNRLIRKPEIQRLLRVSRSTLGRWIKSGQFPPPLLIQNGRPVWRFKDVHQWLTR</sequence>
<dbReference type="SUPFAM" id="SSF46955">
    <property type="entry name" value="Putative DNA-binding domain"/>
    <property type="match status" value="1"/>
</dbReference>
<dbReference type="Proteomes" id="UP000663207">
    <property type="component" value="Chromosome"/>
</dbReference>
<dbReference type="Pfam" id="PF12728">
    <property type="entry name" value="HTH_17"/>
    <property type="match status" value="1"/>
</dbReference>
<proteinExistence type="predicted"/>
<keyword evidence="3" id="KW-1185">Reference proteome</keyword>
<reference evidence="2 3" key="1">
    <citation type="submission" date="2021-03" db="EMBL/GenBank/DDBJ databases">
        <title>Novel species identification of genus Shewanella.</title>
        <authorList>
            <person name="Liu G."/>
            <person name="Zhang Q."/>
        </authorList>
    </citation>
    <scope>NUCLEOTIDE SEQUENCE [LARGE SCALE GENOMIC DNA]</scope>
    <source>
        <strain evidence="2 3">FJAT-52962</strain>
    </source>
</reference>
<dbReference type="EMBL" id="CP071502">
    <property type="protein sequence ID" value="QSX37565.1"/>
    <property type="molecule type" value="Genomic_DNA"/>
</dbReference>
<evidence type="ECO:0000313" key="2">
    <source>
        <dbReference type="EMBL" id="QSX37565.1"/>
    </source>
</evidence>
<evidence type="ECO:0000313" key="3">
    <source>
        <dbReference type="Proteomes" id="UP000663207"/>
    </source>
</evidence>
<organism evidence="2 3">
    <name type="scientific">Shewanella sedimentimangrovi</name>
    <dbReference type="NCBI Taxonomy" id="2814293"/>
    <lineage>
        <taxon>Bacteria</taxon>
        <taxon>Pseudomonadati</taxon>
        <taxon>Pseudomonadota</taxon>
        <taxon>Gammaproteobacteria</taxon>
        <taxon>Alteromonadales</taxon>
        <taxon>Shewanellaceae</taxon>
        <taxon>Shewanella</taxon>
    </lineage>
</organism>
<name>A0ABX7R421_9GAMM</name>
<accession>A0ABX7R421</accession>
<feature type="domain" description="Helix-turn-helix" evidence="1">
    <location>
        <begin position="22"/>
        <end position="67"/>
    </location>
</feature>
<evidence type="ECO:0000259" key="1">
    <source>
        <dbReference type="Pfam" id="PF12728"/>
    </source>
</evidence>
<gene>
    <name evidence="2" type="ORF">JYB85_01590</name>
</gene>
<dbReference type="InterPro" id="IPR041657">
    <property type="entry name" value="HTH_17"/>
</dbReference>
<dbReference type="Gene3D" id="1.10.238.160">
    <property type="match status" value="1"/>
</dbReference>
<protein>
    <submittedName>
        <fullName evidence="2">AlpA family phage regulatory protein</fullName>
    </submittedName>
</protein>
<dbReference type="InterPro" id="IPR009061">
    <property type="entry name" value="DNA-bd_dom_put_sf"/>
</dbReference>
<dbReference type="RefSeq" id="WP_207380768.1">
    <property type="nucleotide sequence ID" value="NZ_CP071502.1"/>
</dbReference>